<dbReference type="EMBL" id="KQ087161">
    <property type="protein sequence ID" value="KLO03709.1"/>
    <property type="molecule type" value="Genomic_DNA"/>
</dbReference>
<dbReference type="InParanoid" id="A0A0H2QWN5"/>
<dbReference type="SMART" id="SM00066">
    <property type="entry name" value="GAL4"/>
    <property type="match status" value="1"/>
</dbReference>
<feature type="domain" description="Zn(2)-C6 fungal-type" evidence="1">
    <location>
        <begin position="112"/>
        <end position="143"/>
    </location>
</feature>
<proteinExistence type="predicted"/>
<protein>
    <recommendedName>
        <fullName evidence="1">Zn(2)-C6 fungal-type domain-containing protein</fullName>
    </recommendedName>
</protein>
<evidence type="ECO:0000313" key="3">
    <source>
        <dbReference type="Proteomes" id="UP000053477"/>
    </source>
</evidence>
<dbReference type="InterPro" id="IPR036864">
    <property type="entry name" value="Zn2-C6_fun-type_DNA-bd_sf"/>
</dbReference>
<dbReference type="PROSITE" id="PS00463">
    <property type="entry name" value="ZN2_CY6_FUNGAL_1"/>
    <property type="match status" value="1"/>
</dbReference>
<evidence type="ECO:0000313" key="2">
    <source>
        <dbReference type="EMBL" id="KLO03709.1"/>
    </source>
</evidence>
<dbReference type="PROSITE" id="PS50048">
    <property type="entry name" value="ZN2_CY6_FUNGAL_2"/>
    <property type="match status" value="1"/>
</dbReference>
<organism evidence="2 3">
    <name type="scientific">Schizopora paradoxa</name>
    <dbReference type="NCBI Taxonomy" id="27342"/>
    <lineage>
        <taxon>Eukaryota</taxon>
        <taxon>Fungi</taxon>
        <taxon>Dikarya</taxon>
        <taxon>Basidiomycota</taxon>
        <taxon>Agaricomycotina</taxon>
        <taxon>Agaricomycetes</taxon>
        <taxon>Hymenochaetales</taxon>
        <taxon>Schizoporaceae</taxon>
        <taxon>Schizopora</taxon>
    </lineage>
</organism>
<dbReference type="GO" id="GO:0000981">
    <property type="term" value="F:DNA-binding transcription factor activity, RNA polymerase II-specific"/>
    <property type="evidence" value="ECO:0007669"/>
    <property type="project" value="InterPro"/>
</dbReference>
<dbReference type="AlphaFoldDB" id="A0A0H2QWN5"/>
<dbReference type="GO" id="GO:0008270">
    <property type="term" value="F:zinc ion binding"/>
    <property type="evidence" value="ECO:0007669"/>
    <property type="project" value="InterPro"/>
</dbReference>
<reference evidence="2 3" key="1">
    <citation type="submission" date="2015-04" db="EMBL/GenBank/DDBJ databases">
        <title>Complete genome sequence of Schizopora paradoxa KUC8140, a cosmopolitan wood degrader in East Asia.</title>
        <authorList>
            <consortium name="DOE Joint Genome Institute"/>
            <person name="Min B."/>
            <person name="Park H."/>
            <person name="Jang Y."/>
            <person name="Kim J.-J."/>
            <person name="Kim K.H."/>
            <person name="Pangilinan J."/>
            <person name="Lipzen A."/>
            <person name="Riley R."/>
            <person name="Grigoriev I.V."/>
            <person name="Spatafora J.W."/>
            <person name="Choi I.-G."/>
        </authorList>
    </citation>
    <scope>NUCLEOTIDE SEQUENCE [LARGE SCALE GENOMIC DNA]</scope>
    <source>
        <strain evidence="2 3">KUC8140</strain>
    </source>
</reference>
<dbReference type="InterPro" id="IPR001138">
    <property type="entry name" value="Zn2Cys6_DnaBD"/>
</dbReference>
<evidence type="ECO:0000259" key="1">
    <source>
        <dbReference type="PROSITE" id="PS50048"/>
    </source>
</evidence>
<dbReference type="SUPFAM" id="SSF57701">
    <property type="entry name" value="Zn2/Cys6 DNA-binding domain"/>
    <property type="match status" value="2"/>
</dbReference>
<gene>
    <name evidence="2" type="ORF">SCHPADRAFT_948462</name>
</gene>
<name>A0A0H2QWN5_9AGAM</name>
<dbReference type="Proteomes" id="UP000053477">
    <property type="component" value="Unassembled WGS sequence"/>
</dbReference>
<accession>A0A0H2QWN5</accession>
<sequence>MSTTRNAYPELASAVRAANEGEMDGAFLEAAASAGMVDEVFDEWLVNYYDPDAHYDAIPAANASAGDFEGTSAELDGDWMAGVATAGPVEDEGAAVFAVDPRMLSGGQSSKACGPCNVARRKCVFVNPAKCERCTNRGLDCTMQVEVPRAERACGECHMAKRRCIREDGSGICNRCHERSLTCELYVRTN</sequence>
<keyword evidence="3" id="KW-1185">Reference proteome</keyword>